<dbReference type="InterPro" id="IPR000515">
    <property type="entry name" value="MetI-like"/>
</dbReference>
<feature type="transmembrane region" description="Helical" evidence="7">
    <location>
        <begin position="114"/>
        <end position="132"/>
    </location>
</feature>
<feature type="transmembrane region" description="Helical" evidence="7">
    <location>
        <begin position="138"/>
        <end position="157"/>
    </location>
</feature>
<organism evidence="9 10">
    <name type="scientific">Rhabdonatronobacter sediminivivens</name>
    <dbReference type="NCBI Taxonomy" id="2743469"/>
    <lineage>
        <taxon>Bacteria</taxon>
        <taxon>Pseudomonadati</taxon>
        <taxon>Pseudomonadota</taxon>
        <taxon>Alphaproteobacteria</taxon>
        <taxon>Rhodobacterales</taxon>
        <taxon>Paracoccaceae</taxon>
        <taxon>Rhabdonatronobacter</taxon>
    </lineage>
</organism>
<proteinExistence type="inferred from homology"/>
<sequence length="276" mass="29639">MARVLRRMLRRPLGALGLLIVTALVVVAIFAPQIAPHDPTRPDFMAILQPPGDVYLLGTDELGRDILSRLIYGARASLQAGLIAVLLAAGIGVPIGLVSGYFRGPLDEYVVMRLTDAMMAFPVIVLALAMTAVMGPSLYTAMIAIGIVYSPIFIRLARAQTLSVRETEYVEAARALGNRHLGIMVKHVLPNIASPLVIQMSVSMATAILVESALSFLGLGVQPPTPSWGSMLRIGTNYMSEAPLISFWPGLAIFVAVLGINLFGDALRDVLDPRNR</sequence>
<accession>A0A7Z0HZX4</accession>
<evidence type="ECO:0000313" key="9">
    <source>
        <dbReference type="EMBL" id="NYS25376.1"/>
    </source>
</evidence>
<dbReference type="Gene3D" id="1.10.3720.10">
    <property type="entry name" value="MetI-like"/>
    <property type="match status" value="1"/>
</dbReference>
<keyword evidence="3" id="KW-1003">Cell membrane</keyword>
<name>A0A7Z0HZX4_9RHOB</name>
<evidence type="ECO:0000256" key="5">
    <source>
        <dbReference type="ARBA" id="ARBA00022989"/>
    </source>
</evidence>
<dbReference type="PANTHER" id="PTHR43386">
    <property type="entry name" value="OLIGOPEPTIDE TRANSPORT SYSTEM PERMEASE PROTEIN APPC"/>
    <property type="match status" value="1"/>
</dbReference>
<dbReference type="RefSeq" id="WP_179906079.1">
    <property type="nucleotide sequence ID" value="NZ_JACBXS010000018.1"/>
</dbReference>
<comment type="similarity">
    <text evidence="7">Belongs to the binding-protein-dependent transport system permease family.</text>
</comment>
<dbReference type="EMBL" id="JACBXS010000018">
    <property type="protein sequence ID" value="NYS25376.1"/>
    <property type="molecule type" value="Genomic_DNA"/>
</dbReference>
<dbReference type="PROSITE" id="PS50928">
    <property type="entry name" value="ABC_TM1"/>
    <property type="match status" value="1"/>
</dbReference>
<dbReference type="Pfam" id="PF12911">
    <property type="entry name" value="OppC_N"/>
    <property type="match status" value="1"/>
</dbReference>
<dbReference type="PANTHER" id="PTHR43386:SF25">
    <property type="entry name" value="PEPTIDE ABC TRANSPORTER PERMEASE PROTEIN"/>
    <property type="match status" value="1"/>
</dbReference>
<feature type="transmembrane region" description="Helical" evidence="7">
    <location>
        <begin position="78"/>
        <end position="102"/>
    </location>
</feature>
<dbReference type="InterPro" id="IPR035906">
    <property type="entry name" value="MetI-like_sf"/>
</dbReference>
<keyword evidence="4 7" id="KW-0812">Transmembrane</keyword>
<dbReference type="CDD" id="cd06261">
    <property type="entry name" value="TM_PBP2"/>
    <property type="match status" value="1"/>
</dbReference>
<comment type="caution">
    <text evidence="9">The sequence shown here is derived from an EMBL/GenBank/DDBJ whole genome shotgun (WGS) entry which is preliminary data.</text>
</comment>
<dbReference type="GO" id="GO:0005886">
    <property type="term" value="C:plasma membrane"/>
    <property type="evidence" value="ECO:0007669"/>
    <property type="project" value="UniProtKB-SubCell"/>
</dbReference>
<reference evidence="9 10" key="1">
    <citation type="journal article" date="2000" name="Arch. Microbiol.">
        <title>Rhodobaca bogoriensis gen. nov. and sp. nov., an alkaliphilic purple nonsulfur bacterium from African Rift Valley soda lakes.</title>
        <authorList>
            <person name="Milford A.D."/>
            <person name="Achenbach L.A."/>
            <person name="Jung D.O."/>
            <person name="Madigan M.T."/>
        </authorList>
    </citation>
    <scope>NUCLEOTIDE SEQUENCE [LARGE SCALE GENOMIC DNA]</scope>
    <source>
        <strain evidence="9 10">2376</strain>
    </source>
</reference>
<dbReference type="InterPro" id="IPR025966">
    <property type="entry name" value="OppC_N"/>
</dbReference>
<protein>
    <submittedName>
        <fullName evidence="9">ABC transporter permease</fullName>
    </submittedName>
</protein>
<dbReference type="SUPFAM" id="SSF161098">
    <property type="entry name" value="MetI-like"/>
    <property type="match status" value="1"/>
</dbReference>
<evidence type="ECO:0000256" key="3">
    <source>
        <dbReference type="ARBA" id="ARBA00022475"/>
    </source>
</evidence>
<comment type="subcellular location">
    <subcellularLocation>
        <location evidence="1 7">Cell membrane</location>
        <topology evidence="1 7">Multi-pass membrane protein</topology>
    </subcellularLocation>
</comment>
<dbReference type="GO" id="GO:0055085">
    <property type="term" value="P:transmembrane transport"/>
    <property type="evidence" value="ECO:0007669"/>
    <property type="project" value="InterPro"/>
</dbReference>
<dbReference type="InterPro" id="IPR050366">
    <property type="entry name" value="BP-dependent_transpt_permease"/>
</dbReference>
<feature type="transmembrane region" description="Helical" evidence="7">
    <location>
        <begin position="242"/>
        <end position="264"/>
    </location>
</feature>
<dbReference type="AlphaFoldDB" id="A0A7Z0HZX4"/>
<evidence type="ECO:0000256" key="4">
    <source>
        <dbReference type="ARBA" id="ARBA00022692"/>
    </source>
</evidence>
<dbReference type="Pfam" id="PF00528">
    <property type="entry name" value="BPD_transp_1"/>
    <property type="match status" value="1"/>
</dbReference>
<feature type="transmembrane region" description="Helical" evidence="7">
    <location>
        <begin position="196"/>
        <end position="222"/>
    </location>
</feature>
<evidence type="ECO:0000256" key="6">
    <source>
        <dbReference type="ARBA" id="ARBA00023136"/>
    </source>
</evidence>
<keyword evidence="10" id="KW-1185">Reference proteome</keyword>
<evidence type="ECO:0000313" key="10">
    <source>
        <dbReference type="Proteomes" id="UP000529417"/>
    </source>
</evidence>
<evidence type="ECO:0000259" key="8">
    <source>
        <dbReference type="PROSITE" id="PS50928"/>
    </source>
</evidence>
<evidence type="ECO:0000256" key="2">
    <source>
        <dbReference type="ARBA" id="ARBA00022448"/>
    </source>
</evidence>
<dbReference type="Proteomes" id="UP000529417">
    <property type="component" value="Unassembled WGS sequence"/>
</dbReference>
<keyword evidence="2 7" id="KW-0813">Transport</keyword>
<keyword evidence="6 7" id="KW-0472">Membrane</keyword>
<feature type="domain" description="ABC transmembrane type-1" evidence="8">
    <location>
        <begin position="74"/>
        <end position="264"/>
    </location>
</feature>
<keyword evidence="5 7" id="KW-1133">Transmembrane helix</keyword>
<evidence type="ECO:0000256" key="1">
    <source>
        <dbReference type="ARBA" id="ARBA00004651"/>
    </source>
</evidence>
<evidence type="ECO:0000256" key="7">
    <source>
        <dbReference type="RuleBase" id="RU363032"/>
    </source>
</evidence>
<gene>
    <name evidence="9" type="ORF">HUK65_10265</name>
</gene>
<feature type="transmembrane region" description="Helical" evidence="7">
    <location>
        <begin position="12"/>
        <end position="35"/>
    </location>
</feature>